<evidence type="ECO:0000313" key="4">
    <source>
        <dbReference type="EMBL" id="BAO20611.1"/>
    </source>
</evidence>
<dbReference type="OrthoDB" id="8359at10239"/>
<evidence type="ECO:0000313" key="5">
    <source>
        <dbReference type="Proteomes" id="UP000201835"/>
    </source>
</evidence>
<dbReference type="InterPro" id="IPR006531">
    <property type="entry name" value="Gp5/Vgr_OB"/>
</dbReference>
<dbReference type="EMBL" id="AB775548">
    <property type="protein sequence ID" value="BAO20611.1"/>
    <property type="molecule type" value="Genomic_DNA"/>
</dbReference>
<dbReference type="KEGG" id="vg:17825054"/>
<proteinExistence type="predicted"/>
<dbReference type="InterPro" id="IPR040629">
    <property type="entry name" value="Phage_spike"/>
</dbReference>
<accession>V5YUM9</accession>
<feature type="region of interest" description="Disordered" evidence="1">
    <location>
        <begin position="177"/>
        <end position="202"/>
    </location>
</feature>
<organism evidence="4 5">
    <name type="scientific">Pseudomonas phage PPpW-3</name>
    <dbReference type="NCBI Taxonomy" id="1279082"/>
    <lineage>
        <taxon>Viruses</taxon>
        <taxon>Duplodnaviria</taxon>
        <taxon>Heunggongvirae</taxon>
        <taxon>Uroviricota</taxon>
        <taxon>Caudoviricetes</taxon>
        <taxon>Hiroshimavirus</taxon>
        <taxon>Hiroshimavirus PPpW3</taxon>
    </lineage>
</organism>
<dbReference type="Proteomes" id="UP000201835">
    <property type="component" value="Segment"/>
</dbReference>
<dbReference type="Gene3D" id="2.40.50.230">
    <property type="entry name" value="Gp5 N-terminal domain"/>
    <property type="match status" value="1"/>
</dbReference>
<protein>
    <submittedName>
        <fullName evidence="4">Putative baseplate assembly protein V</fullName>
    </submittedName>
</protein>
<evidence type="ECO:0000259" key="3">
    <source>
        <dbReference type="Pfam" id="PF18715"/>
    </source>
</evidence>
<dbReference type="RefSeq" id="YP_008873187.1">
    <property type="nucleotide sequence ID" value="NC_023006.1"/>
</dbReference>
<keyword evidence="5" id="KW-1185">Reference proteome</keyword>
<evidence type="ECO:0000256" key="1">
    <source>
        <dbReference type="SAM" id="MobiDB-lite"/>
    </source>
</evidence>
<dbReference type="NCBIfam" id="TIGR01644">
    <property type="entry name" value="phage_P2_V"/>
    <property type="match status" value="1"/>
</dbReference>
<reference evidence="4 5" key="1">
    <citation type="journal article" date="2015" name="J Appl Environ Microbiol">
        <title>Complete Genome Sequence Analysis of Two Pseudomonas plecoglossicida Phages, Potential Therapeutic Agents.</title>
        <authorList>
            <person name="Kawato Y."/>
            <person name="Yasuike M."/>
            <person name="Nakamura Y."/>
            <person name="Shigenobu Y."/>
            <person name="Fujiwara A."/>
            <person name="Sano M."/>
            <person name="Nakai T."/>
        </authorList>
    </citation>
    <scope>NUCLEOTIDE SEQUENCE [LARGE SCALE GENOMIC DNA]</scope>
</reference>
<feature type="domain" description="Gp5/Type VI secretion system Vgr protein OB-fold" evidence="2">
    <location>
        <begin position="19"/>
        <end position="85"/>
    </location>
</feature>
<dbReference type="Pfam" id="PF04717">
    <property type="entry name" value="Phage_base_V"/>
    <property type="match status" value="1"/>
</dbReference>
<dbReference type="GeneID" id="17825054"/>
<feature type="compositionally biased region" description="Low complexity" evidence="1">
    <location>
        <begin position="190"/>
        <end position="202"/>
    </location>
</feature>
<sequence>MNEYDATETQRILSNLIRIGKISALDETTARVKVDVAGLTTDWLPWAVARAGSTRTWSAPRIGEQVVVLSPHGDPAQGVVMPSLYQDAHPAPASSKDQETIVYPDGTSIDYNSATNTYTMTVVGNAQVTVICKNATIKAATSVRLEAPSTTVTGNLAVGGALTVTGNATISGSSLTHAGKNVGSTHRHTGVTTGSGTSGAPS</sequence>
<dbReference type="Pfam" id="PF18715">
    <property type="entry name" value="Phage_spike"/>
    <property type="match status" value="1"/>
</dbReference>
<name>V5YUM9_9CAUD</name>
<dbReference type="Gene3D" id="6.20.150.10">
    <property type="match status" value="1"/>
</dbReference>
<dbReference type="InterPro" id="IPR037026">
    <property type="entry name" value="Vgr_OB-fold_dom_sf"/>
</dbReference>
<dbReference type="InterPro" id="IPR013046">
    <property type="entry name" value="GpV/Gp45"/>
</dbReference>
<evidence type="ECO:0000259" key="2">
    <source>
        <dbReference type="Pfam" id="PF04717"/>
    </source>
</evidence>
<feature type="domain" description="Phage spike trimer" evidence="3">
    <location>
        <begin position="132"/>
        <end position="178"/>
    </location>
</feature>